<dbReference type="AlphaFoldDB" id="A0A3P7NUI7"/>
<dbReference type="Proteomes" id="UP000281553">
    <property type="component" value="Unassembled WGS sequence"/>
</dbReference>
<reference evidence="1 2" key="1">
    <citation type="submission" date="2018-11" db="EMBL/GenBank/DDBJ databases">
        <authorList>
            <consortium name="Pathogen Informatics"/>
        </authorList>
    </citation>
    <scope>NUCLEOTIDE SEQUENCE [LARGE SCALE GENOMIC DNA]</scope>
</reference>
<gene>
    <name evidence="1" type="ORF">DILT_LOCUS5007</name>
</gene>
<accession>A0A3P7NUI7</accession>
<protein>
    <submittedName>
        <fullName evidence="1">Uncharacterized protein</fullName>
    </submittedName>
</protein>
<evidence type="ECO:0000313" key="2">
    <source>
        <dbReference type="Proteomes" id="UP000281553"/>
    </source>
</evidence>
<dbReference type="EMBL" id="UYRU01046539">
    <property type="protein sequence ID" value="VDN09176.1"/>
    <property type="molecule type" value="Genomic_DNA"/>
</dbReference>
<evidence type="ECO:0000313" key="1">
    <source>
        <dbReference type="EMBL" id="VDN09176.1"/>
    </source>
</evidence>
<sequence length="74" mass="8191">MSSSEVAHSIQSGMETALNKLSFWLDTVRAFIESNKASLGGHFDQETVLARLKVNILLCELLLCMIVCYLLSSI</sequence>
<organism evidence="1 2">
    <name type="scientific">Dibothriocephalus latus</name>
    <name type="common">Fish tapeworm</name>
    <name type="synonym">Diphyllobothrium latum</name>
    <dbReference type="NCBI Taxonomy" id="60516"/>
    <lineage>
        <taxon>Eukaryota</taxon>
        <taxon>Metazoa</taxon>
        <taxon>Spiralia</taxon>
        <taxon>Lophotrochozoa</taxon>
        <taxon>Platyhelminthes</taxon>
        <taxon>Cestoda</taxon>
        <taxon>Eucestoda</taxon>
        <taxon>Diphyllobothriidea</taxon>
        <taxon>Diphyllobothriidae</taxon>
        <taxon>Dibothriocephalus</taxon>
    </lineage>
</organism>
<name>A0A3P7NUI7_DIBLA</name>
<dbReference type="OrthoDB" id="6261200at2759"/>
<keyword evidence="2" id="KW-1185">Reference proteome</keyword>
<proteinExistence type="predicted"/>